<protein>
    <recommendedName>
        <fullName evidence="1">PKD domain-containing protein</fullName>
    </recommendedName>
</protein>
<dbReference type="Gene3D" id="2.60.40.10">
    <property type="entry name" value="Immunoglobulins"/>
    <property type="match status" value="1"/>
</dbReference>
<dbReference type="SUPFAM" id="SSF75011">
    <property type="entry name" value="3-carboxy-cis,cis-mucoante lactonizing enzyme"/>
    <property type="match status" value="1"/>
</dbReference>
<name>A0A212JWD7_9BACT</name>
<gene>
    <name evidence="2" type="ORF">KL86DYS1_30667</name>
</gene>
<dbReference type="CDD" id="cd00146">
    <property type="entry name" value="PKD"/>
    <property type="match status" value="1"/>
</dbReference>
<dbReference type="InterPro" id="IPR013783">
    <property type="entry name" value="Ig-like_fold"/>
</dbReference>
<evidence type="ECO:0000313" key="2">
    <source>
        <dbReference type="EMBL" id="SBW03780.1"/>
    </source>
</evidence>
<accession>A0A212JWD7</accession>
<organism evidence="2">
    <name type="scientific">uncultured Dysgonomonas sp</name>
    <dbReference type="NCBI Taxonomy" id="206096"/>
    <lineage>
        <taxon>Bacteria</taxon>
        <taxon>Pseudomonadati</taxon>
        <taxon>Bacteroidota</taxon>
        <taxon>Bacteroidia</taxon>
        <taxon>Bacteroidales</taxon>
        <taxon>Dysgonomonadaceae</taxon>
        <taxon>Dysgonomonas</taxon>
        <taxon>environmental samples</taxon>
    </lineage>
</organism>
<dbReference type="EMBL" id="FLUM01000003">
    <property type="protein sequence ID" value="SBW03780.1"/>
    <property type="molecule type" value="Genomic_DNA"/>
</dbReference>
<dbReference type="PROSITE" id="PS50093">
    <property type="entry name" value="PKD"/>
    <property type="match status" value="1"/>
</dbReference>
<dbReference type="InterPro" id="IPR035986">
    <property type="entry name" value="PKD_dom_sf"/>
</dbReference>
<dbReference type="SUPFAM" id="SSF49299">
    <property type="entry name" value="PKD domain"/>
    <property type="match status" value="1"/>
</dbReference>
<proteinExistence type="predicted"/>
<dbReference type="InterPro" id="IPR000601">
    <property type="entry name" value="PKD_dom"/>
</dbReference>
<feature type="domain" description="PKD" evidence="1">
    <location>
        <begin position="435"/>
        <end position="488"/>
    </location>
</feature>
<dbReference type="AlphaFoldDB" id="A0A212JWD7"/>
<evidence type="ECO:0000259" key="1">
    <source>
        <dbReference type="PROSITE" id="PS50093"/>
    </source>
</evidence>
<dbReference type="Pfam" id="PF00801">
    <property type="entry name" value="PKD"/>
    <property type="match status" value="1"/>
</dbReference>
<reference evidence="2" key="1">
    <citation type="submission" date="2016-04" db="EMBL/GenBank/DDBJ databases">
        <authorList>
            <person name="Evans L.H."/>
            <person name="Alamgir A."/>
            <person name="Owens N."/>
            <person name="Weber N.D."/>
            <person name="Virtaneva K."/>
            <person name="Barbian K."/>
            <person name="Babar A."/>
            <person name="Rosenke K."/>
        </authorList>
    </citation>
    <scope>NUCLEOTIDE SEQUENCE</scope>
    <source>
        <strain evidence="2">86-1</strain>
    </source>
</reference>
<sequence length="504" mass="55669">MFLLACWQCMSAQKETYWWTFGNQNSFNFNLPVTVNDSKGKETTGMPTVGTSELTNTEGCFTLSNSKGELMMYGNGRTIWDRTHTPMPNGITGIDFETYTEGTQSGIIVPYPGSPGKYYVLSIGHKGVTESWNIEEGLISYSVVDMSLNGGTGDVIPALKDQILWTTENDEFNNNIAAIKKKGSDNYWIIHRHLAAPAYTNAIMTMTVWELTPAGFSAPVTYDLDTGDWGQRSSLGYLKFSSDGRRFISLGTDNSSITYVFSGEFDPETGLVSDMKATYMYKCLPYGIEFSLSGEELFISYLPSAAIATKRYLGHFTWDKLRSLGTVSDELVPTPFASNHYVVCIQMHSDGRIYGIEANTRNVYVIMDPEEGAAAEIRVFKNYLLKDHVANYGLPTFAATFMAMEGDLLFCTNTSGEFTMAISSYIGAMEVAYTQWDFGDGSAPIRVTGSGTQKQSHVYTHPGKYTVTVSAFSAADNLLQSKTLDLKVHPCILPVNPNVHLSNN</sequence>